<accession>A0ABU9Y9P5</accession>
<dbReference type="InterPro" id="IPR052155">
    <property type="entry name" value="Biofilm_reg_signaling"/>
</dbReference>
<evidence type="ECO:0000259" key="4">
    <source>
        <dbReference type="PROSITE" id="PS50887"/>
    </source>
</evidence>
<dbReference type="EMBL" id="JBDIME010000029">
    <property type="protein sequence ID" value="MEN2792509.1"/>
    <property type="molecule type" value="Genomic_DNA"/>
</dbReference>
<feature type="domain" description="EAL" evidence="3">
    <location>
        <begin position="378"/>
        <end position="635"/>
    </location>
</feature>
<dbReference type="SUPFAM" id="SSF55073">
    <property type="entry name" value="Nucleotide cyclase"/>
    <property type="match status" value="1"/>
</dbReference>
<dbReference type="InterPro" id="IPR043128">
    <property type="entry name" value="Rev_trsase/Diguanyl_cyclase"/>
</dbReference>
<dbReference type="PROSITE" id="PS50883">
    <property type="entry name" value="EAL"/>
    <property type="match status" value="1"/>
</dbReference>
<evidence type="ECO:0000313" key="6">
    <source>
        <dbReference type="Proteomes" id="UP001419910"/>
    </source>
</evidence>
<feature type="transmembrane region" description="Helical" evidence="2">
    <location>
        <begin position="167"/>
        <end position="186"/>
    </location>
</feature>
<name>A0ABU9Y9P5_9SPHN</name>
<feature type="domain" description="GGDEF" evidence="4">
    <location>
        <begin position="236"/>
        <end position="369"/>
    </location>
</feature>
<dbReference type="InterPro" id="IPR001633">
    <property type="entry name" value="EAL_dom"/>
</dbReference>
<dbReference type="SMART" id="SM00052">
    <property type="entry name" value="EAL"/>
    <property type="match status" value="1"/>
</dbReference>
<keyword evidence="6" id="KW-1185">Reference proteome</keyword>
<dbReference type="PANTHER" id="PTHR44757">
    <property type="entry name" value="DIGUANYLATE CYCLASE DGCP"/>
    <property type="match status" value="1"/>
</dbReference>
<sequence length="667" mass="72321">MHNQYWRLPPELKAELQAEQFQILRTQVPILYAVLTINTGILAFSIHGLAPPFLSIIVPVCFLGLILIRVIVWLVRRNRTPDPAKTSAYLTNTTLVAAVVAIALGIWGVALLKNGLGDKPCVPLFMALGAVACSFCLASLPRAAFATIIFATAPVICWLLFSGLTEQVATGLNLLLIFALILRLVGNQYDYLVDRMITHSQVRSLAYADSLTTLPNRTLFAERLDTSLNEADRTGGHVGLVVLDVDHFKSVNDAMGHAAGDALLKEIGARLARAVPANGTVARLGGDEFAIILPGLRAEEAHAETVRAVLHGLDRPMLFEGRLVNASVSAGAAMWPADGGDAEELLKSADLALYAAKAQGGGAIRGFVPALRQGMERRTGMLSEARGALKEDRIFPFYQPKVRLVTGEVIGFEALLRWHHPEKGPQAPDAISAAFEDNELATQLTDRMMDLVFADMRGWLQAGIGFGKIAINGSPADFLRGRFASRLLERLERFEIPPSLIELEITESVFFGQLAESVERTLNALSYAGTTIALDDFGTGYASLSHLKQFPVDVLKIDRSFVSKLTDTDEEEDAAIVGAVLNLAQNLGIMTVAEGIESRAQAAYLRRKGCDLGQGYLFSQAIPASLVPGMIHRRFLPVMSEDHAIPAGPRPAAPRNRVVQGRRAVDR</sequence>
<reference evidence="5 6" key="1">
    <citation type="submission" date="2024-05" db="EMBL/GenBank/DDBJ databases">
        <authorList>
            <person name="Liu Q."/>
            <person name="Xin Y.-H."/>
        </authorList>
    </citation>
    <scope>NUCLEOTIDE SEQUENCE [LARGE SCALE GENOMIC DNA]</scope>
    <source>
        <strain evidence="5 6">CGMCC 1.10181</strain>
    </source>
</reference>
<dbReference type="SMART" id="SM00267">
    <property type="entry name" value="GGDEF"/>
    <property type="match status" value="1"/>
</dbReference>
<keyword evidence="2" id="KW-0812">Transmembrane</keyword>
<gene>
    <name evidence="5" type="ORF">ABC974_22970</name>
</gene>
<dbReference type="PROSITE" id="PS50887">
    <property type="entry name" value="GGDEF"/>
    <property type="match status" value="1"/>
</dbReference>
<dbReference type="Pfam" id="PF00990">
    <property type="entry name" value="GGDEF"/>
    <property type="match status" value="1"/>
</dbReference>
<dbReference type="CDD" id="cd01949">
    <property type="entry name" value="GGDEF"/>
    <property type="match status" value="1"/>
</dbReference>
<keyword evidence="2" id="KW-1133">Transmembrane helix</keyword>
<dbReference type="NCBIfam" id="TIGR00254">
    <property type="entry name" value="GGDEF"/>
    <property type="match status" value="1"/>
</dbReference>
<evidence type="ECO:0000256" key="2">
    <source>
        <dbReference type="SAM" id="Phobius"/>
    </source>
</evidence>
<dbReference type="Proteomes" id="UP001419910">
    <property type="component" value="Unassembled WGS sequence"/>
</dbReference>
<evidence type="ECO:0000256" key="1">
    <source>
        <dbReference type="SAM" id="MobiDB-lite"/>
    </source>
</evidence>
<feature type="transmembrane region" description="Helical" evidence="2">
    <location>
        <begin position="87"/>
        <end position="110"/>
    </location>
</feature>
<dbReference type="PANTHER" id="PTHR44757:SF2">
    <property type="entry name" value="BIOFILM ARCHITECTURE MAINTENANCE PROTEIN MBAA"/>
    <property type="match status" value="1"/>
</dbReference>
<dbReference type="CDD" id="cd01948">
    <property type="entry name" value="EAL"/>
    <property type="match status" value="1"/>
</dbReference>
<dbReference type="InterPro" id="IPR029787">
    <property type="entry name" value="Nucleotide_cyclase"/>
</dbReference>
<dbReference type="InterPro" id="IPR035919">
    <property type="entry name" value="EAL_sf"/>
</dbReference>
<evidence type="ECO:0000313" key="5">
    <source>
        <dbReference type="EMBL" id="MEN2792509.1"/>
    </source>
</evidence>
<evidence type="ECO:0000259" key="3">
    <source>
        <dbReference type="PROSITE" id="PS50883"/>
    </source>
</evidence>
<organism evidence="5 6">
    <name type="scientific">Sphingomonas oligophenolica</name>
    <dbReference type="NCBI Taxonomy" id="301154"/>
    <lineage>
        <taxon>Bacteria</taxon>
        <taxon>Pseudomonadati</taxon>
        <taxon>Pseudomonadota</taxon>
        <taxon>Alphaproteobacteria</taxon>
        <taxon>Sphingomonadales</taxon>
        <taxon>Sphingomonadaceae</taxon>
        <taxon>Sphingomonas</taxon>
    </lineage>
</organism>
<dbReference type="RefSeq" id="WP_343889729.1">
    <property type="nucleotide sequence ID" value="NZ_BAAAEH010000023.1"/>
</dbReference>
<dbReference type="SUPFAM" id="SSF141868">
    <property type="entry name" value="EAL domain-like"/>
    <property type="match status" value="1"/>
</dbReference>
<proteinExistence type="predicted"/>
<dbReference type="InterPro" id="IPR000160">
    <property type="entry name" value="GGDEF_dom"/>
</dbReference>
<feature type="transmembrane region" description="Helical" evidence="2">
    <location>
        <begin position="143"/>
        <end position="161"/>
    </location>
</feature>
<keyword evidence="2" id="KW-0472">Membrane</keyword>
<dbReference type="Pfam" id="PF00563">
    <property type="entry name" value="EAL"/>
    <property type="match status" value="1"/>
</dbReference>
<comment type="caution">
    <text evidence="5">The sequence shown here is derived from an EMBL/GenBank/DDBJ whole genome shotgun (WGS) entry which is preliminary data.</text>
</comment>
<protein>
    <submittedName>
        <fullName evidence="5">EAL domain-containing protein</fullName>
    </submittedName>
</protein>
<dbReference type="Gene3D" id="3.30.70.270">
    <property type="match status" value="1"/>
</dbReference>
<feature type="region of interest" description="Disordered" evidence="1">
    <location>
        <begin position="645"/>
        <end position="667"/>
    </location>
</feature>
<dbReference type="Gene3D" id="3.20.20.450">
    <property type="entry name" value="EAL domain"/>
    <property type="match status" value="1"/>
</dbReference>
<feature type="transmembrane region" description="Helical" evidence="2">
    <location>
        <begin position="56"/>
        <end position="75"/>
    </location>
</feature>
<feature type="transmembrane region" description="Helical" evidence="2">
    <location>
        <begin position="30"/>
        <end position="50"/>
    </location>
</feature>